<dbReference type="GO" id="GO:0003676">
    <property type="term" value="F:nucleic acid binding"/>
    <property type="evidence" value="ECO:0007669"/>
    <property type="project" value="InterPro"/>
</dbReference>
<dbReference type="InterPro" id="IPR012337">
    <property type="entry name" value="RNaseH-like_sf"/>
</dbReference>
<feature type="domain" description="Mitochondrial resolvase Ydc2 catalytic" evidence="2">
    <location>
        <begin position="3"/>
        <end position="106"/>
    </location>
</feature>
<evidence type="ECO:0000256" key="1">
    <source>
        <dbReference type="SAM" id="MobiDB-lite"/>
    </source>
</evidence>
<proteinExistence type="predicted"/>
<dbReference type="SUPFAM" id="SSF53098">
    <property type="entry name" value="Ribonuclease H-like"/>
    <property type="match status" value="2"/>
</dbReference>
<evidence type="ECO:0000259" key="2">
    <source>
        <dbReference type="Pfam" id="PF09159"/>
    </source>
</evidence>
<name>A0A6C0I4K2_9ZZZZ</name>
<dbReference type="InterPro" id="IPR036397">
    <property type="entry name" value="RNaseH_sf"/>
</dbReference>
<feature type="compositionally biased region" description="Basic residues" evidence="1">
    <location>
        <begin position="104"/>
        <end position="120"/>
    </location>
</feature>
<feature type="region of interest" description="Disordered" evidence="1">
    <location>
        <begin position="101"/>
        <end position="122"/>
    </location>
</feature>
<sequence length="304" mass="35197">MKILSFDVGIKNLAYCLFSINCCNDNLLKIIKWDVINLCESTYSSSLIKTKYTCSMCKKNAYYYLNLNTKSESEAALINISESVMYCKKHAIETKLVVDDGKKNKSKQSKSKQSKSKQKQKQPFLSLIIPSKPKQQNACDVDMIVLGINLKTKFDLIFNEYASSENELSIDAVVIENQIGPLAGRMKMLQGMIAQYFIMKNVKKIEFISATNKLKLFKNIKNNEISENSYKLRKQQGQNICNSLILFYPSLQSWSQEFDKHFKKDDLADCFLQGYYYMYSNSVYQKIFAFNLDLFIHEHELIKK</sequence>
<dbReference type="EMBL" id="MN740081">
    <property type="protein sequence ID" value="QHT87073.1"/>
    <property type="molecule type" value="Genomic_DNA"/>
</dbReference>
<protein>
    <recommendedName>
        <fullName evidence="2">Mitochondrial resolvase Ydc2 catalytic domain-containing protein</fullName>
    </recommendedName>
</protein>
<dbReference type="InterPro" id="IPR015242">
    <property type="entry name" value="Ydc2_cat"/>
</dbReference>
<dbReference type="Gene3D" id="3.30.420.10">
    <property type="entry name" value="Ribonuclease H-like superfamily/Ribonuclease H"/>
    <property type="match status" value="1"/>
</dbReference>
<dbReference type="AlphaFoldDB" id="A0A6C0I4K2"/>
<reference evidence="3" key="1">
    <citation type="journal article" date="2020" name="Nature">
        <title>Giant virus diversity and host interactions through global metagenomics.</title>
        <authorList>
            <person name="Schulz F."/>
            <person name="Roux S."/>
            <person name="Paez-Espino D."/>
            <person name="Jungbluth S."/>
            <person name="Walsh D.A."/>
            <person name="Denef V.J."/>
            <person name="McMahon K.D."/>
            <person name="Konstantinidis K.T."/>
            <person name="Eloe-Fadrosh E.A."/>
            <person name="Kyrpides N.C."/>
            <person name="Woyke T."/>
        </authorList>
    </citation>
    <scope>NUCLEOTIDE SEQUENCE</scope>
    <source>
        <strain evidence="3">GVMAG-M-3300023184-18</strain>
    </source>
</reference>
<evidence type="ECO:0000313" key="3">
    <source>
        <dbReference type="EMBL" id="QHT87073.1"/>
    </source>
</evidence>
<dbReference type="Pfam" id="PF09159">
    <property type="entry name" value="Ydc2-catalyt"/>
    <property type="match status" value="1"/>
</dbReference>
<accession>A0A6C0I4K2</accession>
<organism evidence="3">
    <name type="scientific">viral metagenome</name>
    <dbReference type="NCBI Taxonomy" id="1070528"/>
    <lineage>
        <taxon>unclassified sequences</taxon>
        <taxon>metagenomes</taxon>
        <taxon>organismal metagenomes</taxon>
    </lineage>
</organism>